<proteinExistence type="predicted"/>
<dbReference type="EMBL" id="QGNW01000175">
    <property type="protein sequence ID" value="RVW88261.1"/>
    <property type="molecule type" value="Genomic_DNA"/>
</dbReference>
<comment type="caution">
    <text evidence="1">The sequence shown here is derived from an EMBL/GenBank/DDBJ whole genome shotgun (WGS) entry which is preliminary data.</text>
</comment>
<accession>A0A438HUW2</accession>
<gene>
    <name evidence="1" type="ORF">CK203_038701</name>
</gene>
<dbReference type="Proteomes" id="UP000288805">
    <property type="component" value="Unassembled WGS sequence"/>
</dbReference>
<sequence length="385" mass="43950">MVGKVVSKAQNAFVEGRQILDAVLVANEVLDLILKSNEGAVMCKFDIEKAYDHVGWSFLLSVMGMMGFEEKWLRGPTLILLICDCYEALSCLPRRVVNGGFLSTCKVRGRVVKGLRCPTYCSPLALWFSMGASQDQMTYLSWTLMWFEAISRLESPLLLFGIAIGASFKSMAAWDGVEERTVKLRLEQIQRDFLWEWALERKTSSFGGFANERGAFWNQVIRGKYGEEQGGLVFQGSEGGRVKFWKDRWCGASPFSVAFPSLFALVASKDAWMKDVWSFTKGRGSWSPLFSRSLNDWEMDEVHSGCCQPQLRRRSWVGTGPLWKKEGKFGELTHYVFGRFGRQGTELHLKMMCCPSKVLRVLLFFSLVRDEIVHTKWSFDFSRFH</sequence>
<name>A0A438HUW2_VITVI</name>
<protein>
    <submittedName>
        <fullName evidence="1">Uncharacterized protein</fullName>
    </submittedName>
</protein>
<organism evidence="1 2">
    <name type="scientific">Vitis vinifera</name>
    <name type="common">Grape</name>
    <dbReference type="NCBI Taxonomy" id="29760"/>
    <lineage>
        <taxon>Eukaryota</taxon>
        <taxon>Viridiplantae</taxon>
        <taxon>Streptophyta</taxon>
        <taxon>Embryophyta</taxon>
        <taxon>Tracheophyta</taxon>
        <taxon>Spermatophyta</taxon>
        <taxon>Magnoliopsida</taxon>
        <taxon>eudicotyledons</taxon>
        <taxon>Gunneridae</taxon>
        <taxon>Pentapetalae</taxon>
        <taxon>rosids</taxon>
        <taxon>Vitales</taxon>
        <taxon>Vitaceae</taxon>
        <taxon>Viteae</taxon>
        <taxon>Vitis</taxon>
    </lineage>
</organism>
<dbReference type="AlphaFoldDB" id="A0A438HUW2"/>
<reference evidence="1 2" key="1">
    <citation type="journal article" date="2018" name="PLoS Genet.">
        <title>Population sequencing reveals clonal diversity and ancestral inbreeding in the grapevine cultivar Chardonnay.</title>
        <authorList>
            <person name="Roach M.J."/>
            <person name="Johnson D.L."/>
            <person name="Bohlmann J."/>
            <person name="van Vuuren H.J."/>
            <person name="Jones S.J."/>
            <person name="Pretorius I.S."/>
            <person name="Schmidt S.A."/>
            <person name="Borneman A.R."/>
        </authorList>
    </citation>
    <scope>NUCLEOTIDE SEQUENCE [LARGE SCALE GENOMIC DNA]</scope>
    <source>
        <strain evidence="2">cv. Chardonnay</strain>
        <tissue evidence="1">Leaf</tissue>
    </source>
</reference>
<evidence type="ECO:0000313" key="1">
    <source>
        <dbReference type="EMBL" id="RVW88261.1"/>
    </source>
</evidence>
<evidence type="ECO:0000313" key="2">
    <source>
        <dbReference type="Proteomes" id="UP000288805"/>
    </source>
</evidence>